<dbReference type="SUPFAM" id="SSF51261">
    <property type="entry name" value="Duplicated hybrid motif"/>
    <property type="match status" value="1"/>
</dbReference>
<organism evidence="3 4">
    <name type="scientific">Methylomonas rapida</name>
    <dbReference type="NCBI Taxonomy" id="2963939"/>
    <lineage>
        <taxon>Bacteria</taxon>
        <taxon>Pseudomonadati</taxon>
        <taxon>Pseudomonadota</taxon>
        <taxon>Gammaproteobacteria</taxon>
        <taxon>Methylococcales</taxon>
        <taxon>Methylococcaceae</taxon>
        <taxon>Methylomonas</taxon>
    </lineage>
</organism>
<dbReference type="InterPro" id="IPR050570">
    <property type="entry name" value="Cell_wall_metabolism_enzyme"/>
</dbReference>
<dbReference type="InterPro" id="IPR013424">
    <property type="entry name" value="Ice-binding_C"/>
</dbReference>
<evidence type="ECO:0000256" key="1">
    <source>
        <dbReference type="SAM" id="SignalP"/>
    </source>
</evidence>
<name>A0ABY7GQQ6_9GAMM</name>
<dbReference type="Gene3D" id="2.70.70.10">
    <property type="entry name" value="Glucose Permease (Domain IIA)"/>
    <property type="match status" value="1"/>
</dbReference>
<dbReference type="PANTHER" id="PTHR21666">
    <property type="entry name" value="PEPTIDASE-RELATED"/>
    <property type="match status" value="1"/>
</dbReference>
<dbReference type="InterPro" id="IPR011055">
    <property type="entry name" value="Dup_hybrid_motif"/>
</dbReference>
<keyword evidence="1" id="KW-0732">Signal</keyword>
<feature type="signal peptide" evidence="1">
    <location>
        <begin position="1"/>
        <end position="22"/>
    </location>
</feature>
<reference evidence="3" key="1">
    <citation type="submission" date="2022-11" db="EMBL/GenBank/DDBJ databases">
        <title>Methylomonas rapida sp. nov., Carotenoid-Producing Obligate Methanotrophs with High Growth Characteristics and Biotechnological Potential.</title>
        <authorList>
            <person name="Tikhonova E.N."/>
            <person name="Suleimanov R.Z."/>
            <person name="Miroshnikov K."/>
            <person name="Oshkin I.Y."/>
            <person name="Belova S.E."/>
            <person name="Danilova O.V."/>
            <person name="Ashikhmin A."/>
            <person name="Konopkin A."/>
            <person name="But S.Y."/>
            <person name="Khmelenina V.N."/>
            <person name="Kuznetsov N."/>
            <person name="Pimenov N.V."/>
            <person name="Dedysh S.N."/>
        </authorList>
    </citation>
    <scope>NUCLEOTIDE SEQUENCE</scope>
    <source>
        <strain evidence="3">MP1</strain>
    </source>
</reference>
<dbReference type="CDD" id="cd12797">
    <property type="entry name" value="M23_peptidase"/>
    <property type="match status" value="1"/>
</dbReference>
<evidence type="ECO:0000259" key="2">
    <source>
        <dbReference type="Pfam" id="PF01551"/>
    </source>
</evidence>
<feature type="chain" id="PRO_5046369104" evidence="1">
    <location>
        <begin position="23"/>
        <end position="781"/>
    </location>
</feature>
<evidence type="ECO:0000313" key="3">
    <source>
        <dbReference type="EMBL" id="WAR46830.1"/>
    </source>
</evidence>
<accession>A0ABY7GQQ6</accession>
<gene>
    <name evidence="3" type="ORF">NM686_010050</name>
</gene>
<evidence type="ECO:0000313" key="4">
    <source>
        <dbReference type="Proteomes" id="UP001162780"/>
    </source>
</evidence>
<feature type="domain" description="M23ase beta-sheet core" evidence="2">
    <location>
        <begin position="559"/>
        <end position="667"/>
    </location>
</feature>
<protein>
    <submittedName>
        <fullName evidence="3">M23 family metallopeptidase</fullName>
    </submittedName>
</protein>
<dbReference type="NCBIfam" id="TIGR02595">
    <property type="entry name" value="PEP_CTERM"/>
    <property type="match status" value="1"/>
</dbReference>
<dbReference type="EMBL" id="CP113517">
    <property type="protein sequence ID" value="WAR46830.1"/>
    <property type="molecule type" value="Genomic_DNA"/>
</dbReference>
<sequence>MRILMRVIFGLLSLVSITNASAAPIKIDLSATTSSTPTAGIAVMDFIDGDGVSGSSVVIRELSVLPSIIDGSVTQVNQGEYLFTDNQVISSLFFDLTDVYAGFNFIIDSSLVDPGIQGFPDALTLSILNLNGTPLFTTADPRGADSLLVLSANTKEVYAPSGFTISLTSPNSVPEPNTLLLLIIGTIGYYVTRQMRLLIALLAFLGLASTTTQANPTDVTAQVSIVSAPLVYNRTTQTFDGLVTVRNVGSSTLQPSVFLVVSGLPNSVSVYNATNFSPEGKPMLSLPVTASGLAPGQAIKNFGIKFRNPGNLRFTPSFNLLSENSVPRASTLISSDGGEVSLSNYASIIFPKGSFSTTQLVELSVTRSPETASDFEVSKVMFDASVRTSYELRLNSGTVRPQTDFEAVINVPADFLAQVPVGSEIQVFAQIFQDGGDEVLDQFELFDSTYSSVNNTVTVTLPPEAFTNRRNTNQTYEAIILLATTPTKPTIAPINFLQNRTLTIAVEEPQPLPPDAIIEPPSIRALTRLSKAAATACQGSSLSSPIENGEVTSPYNGKNHYGTDYRAADGTSVRSMADGVIEKIGFDERPLQVPDPRSGKMVKGWGRYVVVKHSDGSRSLYAHLQKNSVQKKVNDTITQGDTVGLSDNSGGSSGPHLHVEYAPNGKIYDKKSKVDPEPCIDENVTGSVTVNDNGSLADDAFTVAINSLIVCKTAIGASNTCAVGNLRPGSATLAVTAVIAPDNVGTYEISLADGLTFSNGTTYRTGTIPQGGTASFSITIP</sequence>
<proteinExistence type="predicted"/>
<keyword evidence="4" id="KW-1185">Reference proteome</keyword>
<dbReference type="RefSeq" id="WP_269022825.1">
    <property type="nucleotide sequence ID" value="NZ_CP113517.1"/>
</dbReference>
<dbReference type="InterPro" id="IPR016047">
    <property type="entry name" value="M23ase_b-sheet_dom"/>
</dbReference>
<dbReference type="Proteomes" id="UP001162780">
    <property type="component" value="Chromosome"/>
</dbReference>
<dbReference type="Pfam" id="PF01551">
    <property type="entry name" value="Peptidase_M23"/>
    <property type="match status" value="1"/>
</dbReference>
<dbReference type="PANTHER" id="PTHR21666:SF270">
    <property type="entry name" value="MUREIN HYDROLASE ACTIVATOR ENVC"/>
    <property type="match status" value="1"/>
</dbReference>